<sequence>MLSTHPDQLRLLRTDFAAHIDGAIDEVARYACPVPYMPRTATVDTEQEEAELFS</sequence>
<dbReference type="PATRIC" id="fig|1278076.4.peg.337"/>
<dbReference type="GO" id="GO:0005506">
    <property type="term" value="F:iron ion binding"/>
    <property type="evidence" value="ECO:0007669"/>
    <property type="project" value="InterPro"/>
</dbReference>
<dbReference type="AlphaFoldDB" id="M2ZIB2"/>
<dbReference type="GO" id="GO:0004497">
    <property type="term" value="F:monooxygenase activity"/>
    <property type="evidence" value="ECO:0007669"/>
    <property type="project" value="InterPro"/>
</dbReference>
<name>M2ZIB2_9NOCA</name>
<keyword evidence="2" id="KW-1185">Reference proteome</keyword>
<organism evidence="1 2">
    <name type="scientific">Rhodococcus ruber BKS 20-38</name>
    <dbReference type="NCBI Taxonomy" id="1278076"/>
    <lineage>
        <taxon>Bacteria</taxon>
        <taxon>Bacillati</taxon>
        <taxon>Actinomycetota</taxon>
        <taxon>Actinomycetes</taxon>
        <taxon>Mycobacteriales</taxon>
        <taxon>Nocardiaceae</taxon>
        <taxon>Rhodococcus</taxon>
    </lineage>
</organism>
<dbReference type="EMBL" id="AOEX01000015">
    <property type="protein sequence ID" value="EME67052.1"/>
    <property type="molecule type" value="Genomic_DNA"/>
</dbReference>
<accession>M2ZIB2</accession>
<dbReference type="Proteomes" id="UP000011731">
    <property type="component" value="Unassembled WGS sequence"/>
</dbReference>
<reference evidence="1 2" key="1">
    <citation type="journal article" date="2013" name="Genome Announc.">
        <title>Draft Genome Sequence of Rhodococcus ruber Strain BKS 20-38.</title>
        <authorList>
            <person name="Bala M."/>
            <person name="Kumar S."/>
            <person name="Raghava G.P."/>
            <person name="Mayilraj S."/>
        </authorList>
    </citation>
    <scope>NUCLEOTIDE SEQUENCE [LARGE SCALE GENOMIC DNA]</scope>
    <source>
        <strain evidence="1 2">BKS 20-38</strain>
    </source>
</reference>
<dbReference type="Gene3D" id="1.10.630.10">
    <property type="entry name" value="Cytochrome P450"/>
    <property type="match status" value="1"/>
</dbReference>
<evidence type="ECO:0000313" key="2">
    <source>
        <dbReference type="Proteomes" id="UP000011731"/>
    </source>
</evidence>
<evidence type="ECO:0000313" key="1">
    <source>
        <dbReference type="EMBL" id="EME67052.1"/>
    </source>
</evidence>
<comment type="caution">
    <text evidence="1">The sequence shown here is derived from an EMBL/GenBank/DDBJ whole genome shotgun (WGS) entry which is preliminary data.</text>
</comment>
<protein>
    <submittedName>
        <fullName evidence="1">Cytochrome P450</fullName>
    </submittedName>
</protein>
<gene>
    <name evidence="1" type="ORF">G352_01652</name>
</gene>
<dbReference type="GO" id="GO:0016705">
    <property type="term" value="F:oxidoreductase activity, acting on paired donors, with incorporation or reduction of molecular oxygen"/>
    <property type="evidence" value="ECO:0007669"/>
    <property type="project" value="InterPro"/>
</dbReference>
<dbReference type="SUPFAM" id="SSF48264">
    <property type="entry name" value="Cytochrome P450"/>
    <property type="match status" value="1"/>
</dbReference>
<proteinExistence type="predicted"/>
<dbReference type="GO" id="GO:0020037">
    <property type="term" value="F:heme binding"/>
    <property type="evidence" value="ECO:0007669"/>
    <property type="project" value="InterPro"/>
</dbReference>
<dbReference type="InterPro" id="IPR036396">
    <property type="entry name" value="Cyt_P450_sf"/>
</dbReference>